<gene>
    <name evidence="2" type="ORF">Salat_1754400</name>
</gene>
<evidence type="ECO:0000256" key="1">
    <source>
        <dbReference type="SAM" id="MobiDB-lite"/>
    </source>
</evidence>
<dbReference type="AlphaFoldDB" id="A0AAE1Y8E9"/>
<evidence type="ECO:0000313" key="3">
    <source>
        <dbReference type="Proteomes" id="UP001293254"/>
    </source>
</evidence>
<feature type="compositionally biased region" description="Basic and acidic residues" evidence="1">
    <location>
        <begin position="49"/>
        <end position="61"/>
    </location>
</feature>
<organism evidence="2 3">
    <name type="scientific">Sesamum alatum</name>
    <dbReference type="NCBI Taxonomy" id="300844"/>
    <lineage>
        <taxon>Eukaryota</taxon>
        <taxon>Viridiplantae</taxon>
        <taxon>Streptophyta</taxon>
        <taxon>Embryophyta</taxon>
        <taxon>Tracheophyta</taxon>
        <taxon>Spermatophyta</taxon>
        <taxon>Magnoliopsida</taxon>
        <taxon>eudicotyledons</taxon>
        <taxon>Gunneridae</taxon>
        <taxon>Pentapetalae</taxon>
        <taxon>asterids</taxon>
        <taxon>lamiids</taxon>
        <taxon>Lamiales</taxon>
        <taxon>Pedaliaceae</taxon>
        <taxon>Sesamum</taxon>
    </lineage>
</organism>
<evidence type="ECO:0000313" key="2">
    <source>
        <dbReference type="EMBL" id="KAK4425604.1"/>
    </source>
</evidence>
<name>A0AAE1Y8E9_9LAMI</name>
<sequence length="104" mass="11173">MSNVVKESDKEKGGWWREWSVKPFPDGIGNGRGSYRGGEGRGASRRPKEKSGEEMGKDRLGLRGNPINSSGKWVGFRTGSEANGSSNLSGLSDQSGVGLVKYLL</sequence>
<reference evidence="2" key="1">
    <citation type="submission" date="2020-06" db="EMBL/GenBank/DDBJ databases">
        <authorList>
            <person name="Li T."/>
            <person name="Hu X."/>
            <person name="Zhang T."/>
            <person name="Song X."/>
            <person name="Zhang H."/>
            <person name="Dai N."/>
            <person name="Sheng W."/>
            <person name="Hou X."/>
            <person name="Wei L."/>
        </authorList>
    </citation>
    <scope>NUCLEOTIDE SEQUENCE</scope>
    <source>
        <strain evidence="2">3651</strain>
        <tissue evidence="2">Leaf</tissue>
    </source>
</reference>
<proteinExistence type="predicted"/>
<feature type="compositionally biased region" description="Gly residues" evidence="1">
    <location>
        <begin position="28"/>
        <end position="41"/>
    </location>
</feature>
<dbReference type="Proteomes" id="UP001293254">
    <property type="component" value="Unassembled WGS sequence"/>
</dbReference>
<reference evidence="2" key="2">
    <citation type="journal article" date="2024" name="Plant">
        <title>Genomic evolution and insights into agronomic trait innovations of Sesamum species.</title>
        <authorList>
            <person name="Miao H."/>
            <person name="Wang L."/>
            <person name="Qu L."/>
            <person name="Liu H."/>
            <person name="Sun Y."/>
            <person name="Le M."/>
            <person name="Wang Q."/>
            <person name="Wei S."/>
            <person name="Zheng Y."/>
            <person name="Lin W."/>
            <person name="Duan Y."/>
            <person name="Cao H."/>
            <person name="Xiong S."/>
            <person name="Wang X."/>
            <person name="Wei L."/>
            <person name="Li C."/>
            <person name="Ma Q."/>
            <person name="Ju M."/>
            <person name="Zhao R."/>
            <person name="Li G."/>
            <person name="Mu C."/>
            <person name="Tian Q."/>
            <person name="Mei H."/>
            <person name="Zhang T."/>
            <person name="Gao T."/>
            <person name="Zhang H."/>
        </authorList>
    </citation>
    <scope>NUCLEOTIDE SEQUENCE</scope>
    <source>
        <strain evidence="2">3651</strain>
    </source>
</reference>
<keyword evidence="3" id="KW-1185">Reference proteome</keyword>
<protein>
    <submittedName>
        <fullName evidence="2">Uncharacterized protein</fullName>
    </submittedName>
</protein>
<accession>A0AAE1Y8E9</accession>
<dbReference type="EMBL" id="JACGWO010000006">
    <property type="protein sequence ID" value="KAK4425604.1"/>
    <property type="molecule type" value="Genomic_DNA"/>
</dbReference>
<comment type="caution">
    <text evidence="2">The sequence shown here is derived from an EMBL/GenBank/DDBJ whole genome shotgun (WGS) entry which is preliminary data.</text>
</comment>
<feature type="compositionally biased region" description="Polar residues" evidence="1">
    <location>
        <begin position="80"/>
        <end position="95"/>
    </location>
</feature>
<feature type="region of interest" description="Disordered" evidence="1">
    <location>
        <begin position="23"/>
        <end position="95"/>
    </location>
</feature>